<dbReference type="FunFam" id="3.40.190.10:FF:000054">
    <property type="entry name" value="Glutamate receptor"/>
    <property type="match status" value="2"/>
</dbReference>
<dbReference type="AlphaFoldDB" id="A0A0R0JKV3"/>
<dbReference type="InterPro" id="IPR015683">
    <property type="entry name" value="Ionotropic_Glu_rcpt"/>
</dbReference>
<reference evidence="13 14" key="1">
    <citation type="journal article" date="2010" name="Nature">
        <title>Genome sequence of the palaeopolyploid soybean.</title>
        <authorList>
            <person name="Schmutz J."/>
            <person name="Cannon S.B."/>
            <person name="Schlueter J."/>
            <person name="Ma J."/>
            <person name="Mitros T."/>
            <person name="Nelson W."/>
            <person name="Hyten D.L."/>
            <person name="Song Q."/>
            <person name="Thelen J.J."/>
            <person name="Cheng J."/>
            <person name="Xu D."/>
            <person name="Hellsten U."/>
            <person name="May G.D."/>
            <person name="Yu Y."/>
            <person name="Sakurai T."/>
            <person name="Umezawa T."/>
            <person name="Bhattacharyya M.K."/>
            <person name="Sandhu D."/>
            <person name="Valliyodan B."/>
            <person name="Lindquist E."/>
            <person name="Peto M."/>
            <person name="Grant D."/>
            <person name="Shu S."/>
            <person name="Goodstein D."/>
            <person name="Barry K."/>
            <person name="Futrell-Griggs M."/>
            <person name="Abernathy B."/>
            <person name="Du J."/>
            <person name="Tian Z."/>
            <person name="Zhu L."/>
            <person name="Gill N."/>
            <person name="Joshi T."/>
            <person name="Libault M."/>
            <person name="Sethuraman A."/>
            <person name="Zhang X.-C."/>
            <person name="Shinozaki K."/>
            <person name="Nguyen H.T."/>
            <person name="Wing R.A."/>
            <person name="Cregan P."/>
            <person name="Specht J."/>
            <person name="Grimwood J."/>
            <person name="Rokhsar D."/>
            <person name="Stacey G."/>
            <person name="Shoemaker R.C."/>
            <person name="Jackson S.A."/>
        </authorList>
    </citation>
    <scope>NUCLEOTIDE SEQUENCE [LARGE SCALE GENOMIC DNA]</scope>
    <source>
        <strain evidence="14">cv. Williams 82</strain>
        <tissue evidence="13">Callus</tissue>
    </source>
</reference>
<evidence type="ECO:0000256" key="3">
    <source>
        <dbReference type="ARBA" id="ARBA00022692"/>
    </source>
</evidence>
<protein>
    <recommendedName>
        <fullName evidence="12">Ionotropic glutamate receptor C-terminal domain-containing protein</fullName>
    </recommendedName>
</protein>
<dbReference type="OMA" id="QSWGWRR"/>
<feature type="transmembrane region" description="Helical" evidence="11">
    <location>
        <begin position="1258"/>
        <end position="1276"/>
    </location>
</feature>
<dbReference type="InterPro" id="IPR044440">
    <property type="entry name" value="GABAb_receptor_plant_PBP1"/>
</dbReference>
<dbReference type="Gene3D" id="1.10.287.70">
    <property type="match status" value="2"/>
</dbReference>
<dbReference type="Pfam" id="PF01094">
    <property type="entry name" value="ANF_receptor"/>
    <property type="match status" value="2"/>
</dbReference>
<keyword evidence="3 11" id="KW-0812">Transmembrane</keyword>
<dbReference type="EMBL" id="CM000839">
    <property type="protein sequence ID" value="KRH55158.1"/>
    <property type="molecule type" value="Genomic_DNA"/>
</dbReference>
<evidence type="ECO:0000313" key="13">
    <source>
        <dbReference type="EMBL" id="KRH55158.1"/>
    </source>
</evidence>
<dbReference type="CDD" id="cd19990">
    <property type="entry name" value="PBP1_GABAb_receptor_plant"/>
    <property type="match status" value="1"/>
</dbReference>
<reference evidence="14" key="2">
    <citation type="submission" date="2018-02" db="UniProtKB">
        <authorList>
            <consortium name="EnsemblPlants"/>
        </authorList>
    </citation>
    <scope>IDENTIFICATION</scope>
    <source>
        <strain evidence="14">Williams 82</strain>
    </source>
</reference>
<keyword evidence="7" id="KW-0675">Receptor</keyword>
<dbReference type="InterPro" id="IPR001828">
    <property type="entry name" value="ANF_lig-bd_rcpt"/>
</dbReference>
<dbReference type="Gene3D" id="3.40.190.10">
    <property type="entry name" value="Periplasmic binding protein-like II"/>
    <property type="match status" value="3"/>
</dbReference>
<evidence type="ECO:0000256" key="4">
    <source>
        <dbReference type="ARBA" id="ARBA00022989"/>
    </source>
</evidence>
<keyword evidence="10" id="KW-0407">Ion channel</keyword>
<keyword evidence="9" id="KW-1071">Ligand-gated ion channel</keyword>
<evidence type="ECO:0000256" key="10">
    <source>
        <dbReference type="ARBA" id="ARBA00023303"/>
    </source>
</evidence>
<dbReference type="FunFam" id="3.40.50.2300:FF:000188">
    <property type="entry name" value="Glutamate receptor"/>
    <property type="match status" value="2"/>
</dbReference>
<dbReference type="GO" id="GO:0005886">
    <property type="term" value="C:plasma membrane"/>
    <property type="evidence" value="ECO:0000318"/>
    <property type="project" value="GO_Central"/>
</dbReference>
<feature type="domain" description="Ionotropic glutamate receptor C-terminal" evidence="12">
    <location>
        <begin position="1107"/>
        <end position="1445"/>
    </location>
</feature>
<name>A0A0R0JKV3_SOYBN</name>
<dbReference type="InterPro" id="IPR028082">
    <property type="entry name" value="Peripla_BP_I"/>
</dbReference>
<feature type="domain" description="Ionotropic glutamate receptor C-terminal" evidence="12">
    <location>
        <begin position="271"/>
        <end position="629"/>
    </location>
</feature>
<feature type="transmembrane region" description="Helical" evidence="11">
    <location>
        <begin position="459"/>
        <end position="483"/>
    </location>
</feature>
<feature type="transmembrane region" description="Helical" evidence="11">
    <location>
        <begin position="648"/>
        <end position="670"/>
    </location>
</feature>
<evidence type="ECO:0000256" key="8">
    <source>
        <dbReference type="ARBA" id="ARBA00023180"/>
    </source>
</evidence>
<evidence type="ECO:0000313" key="15">
    <source>
        <dbReference type="Proteomes" id="UP000008827"/>
    </source>
</evidence>
<feature type="transmembrane region" description="Helical" evidence="11">
    <location>
        <begin position="1464"/>
        <end position="1486"/>
    </location>
</feature>
<keyword evidence="5" id="KW-0406">Ion transport</keyword>
<evidence type="ECO:0000256" key="6">
    <source>
        <dbReference type="ARBA" id="ARBA00023136"/>
    </source>
</evidence>
<dbReference type="CDD" id="cd13686">
    <property type="entry name" value="GluR_Plant"/>
    <property type="match status" value="2"/>
</dbReference>
<keyword evidence="2" id="KW-0813">Transport</keyword>
<evidence type="ECO:0000256" key="11">
    <source>
        <dbReference type="SAM" id="Phobius"/>
    </source>
</evidence>
<dbReference type="Gene3D" id="3.40.50.2300">
    <property type="match status" value="3"/>
</dbReference>
<dbReference type="PaxDb" id="3847-GLYMA06G34920.2"/>
<evidence type="ECO:0000259" key="12">
    <source>
        <dbReference type="SMART" id="SM00079"/>
    </source>
</evidence>
<keyword evidence="8" id="KW-0325">Glycoprotein</keyword>
<dbReference type="FunFam" id="1.10.287.70:FF:000172">
    <property type="entry name" value="Glutamate receptor"/>
    <property type="match status" value="2"/>
</dbReference>
<dbReference type="Proteomes" id="UP000008827">
    <property type="component" value="Chromosome 6"/>
</dbReference>
<feature type="transmembrane region" description="Helical" evidence="11">
    <location>
        <begin position="398"/>
        <end position="417"/>
    </location>
</feature>
<proteinExistence type="predicted"/>
<sequence>MKAIAEIVKSWKLYNITMICEDGDSSSIEVLSQLSGALKEVGTELSNVIAILPLVSSSLSQQLEKLREGQCRVLIVHLSFPLALHLFETAKRMDMMGEGNVWITTGTFTSLVYSLNASTISNMQGIIGVKSYIQSLWYQNANFYHRFRKNFSSENFEEFNYEPGIFAAQAYDVAWIVVDAMRKTNQKGGQLLLDKILLSNFTGLSGTIQFTDNKLTPAHTFQIINVIGRSYREIGFWSDGLGFSKSLEQNAFYSSTVKELGKVVNPTCAIRLRIGVPSTSTFKQYVNVIQEDSGNDTSFKFEGFAIDLFEETVKKLQGIYHVEYDYLPFNGTTYDELVKKVYWKEYDAVVGDVAIVSTRYEYVSFTQPYTDPGVVMIVPVKSKTGNRAWLFLKPFTKLMWVLILVIIVYNGFVVWLIERNHCAELKGPILHQTTTMLWLAFCSLFSVNGDRLHSNLSRVATVVWLFVALIITQTYTASLASMLTVEQFEPTVDSIQQLKNSNAMVGYDRGSYLKIYLQDVLGIKAENIKQFDSQKSYADALRNKEIAAAFLDIPEAKIFLAKNCKGFVQAGPTFKIGGYGFNHVYAYSVAISLQVFPKGSPLLHSVNQALLNISENGTLRNLENNMLASEECEDITDPNVETTSLSPASFMVLFILTGGTSTIVLLIYIFSVNHIYPGQRTMWSLMMAVIQSWRSQKRLFSRRVHNVAENNESSDVKGIIGAILDSSSRIGQEHAVAINLALEDFHQKNNLSFALHVRNSQGDPLLAATAARDLIDNQKVQAIIGPQTWAETSLVAEVCTQKSIPFLSLADATPEWAMKKWPFLLQSSPRQIMQMKAIAEIVKSWKLYNVSMIYEDGDSSSTEVLSRLSEALTSVGTELSNVLTVPPLVSSSLSQQLEKLREGQCRVLIVHLSFPLALHLFETAKRMDMMGEGNVWITTGTFTSLVHSLNASTISNMQGVIGVKSYIPKLWHQYGNFYHRFRKKFSSENFEEFNYEPGIFATEAYDAATIVVDSMRKTNKKGGQFLLDKILRSNFTGLSGQIQFNGHERAPKHTFQIINVIGSSYREIGFWSDGLGFSKSLDPNASYSSSVKELGKVVNPTCDIRLRIGVPSMSIFKQYANVIQDHSENVTSFKGFAIDLFYETVKKLPYHLEYDYFAFNGTYDELVKQVYLKNYDAVVGDVTIVSTRYEYASFTQPFTDTGLVMVVPVKSKTGGRTWLFMKPFTKLMWILILVIIFYNGFVVWMIERNHCPELKGPILHQTTTMLWLAFCSLFSLNGDRLHSNLSRVAMVVWFFVALIITQIYTASLASMLIVEQFEPTVDSIQQLKNNNAIVGCDRGSYLQRYLQDALGINAENIKQFDSQESHANALRNKKIAAVFLDVPGAKIFLAKYCKGFVQAGPIYKLGGYGFVFPRGSPLLPGVNQALLNISESGTLRDLENSMLASEKCKDIIDPGAETTSLSPASFMVLFILTGGTSTTALLIYIFSEKLVCKIRMST</sequence>
<evidence type="ECO:0000256" key="5">
    <source>
        <dbReference type="ARBA" id="ARBA00023065"/>
    </source>
</evidence>
<evidence type="ECO:0000313" key="14">
    <source>
        <dbReference type="EnsemblPlants" id="KRH55158"/>
    </source>
</evidence>
<comment type="subcellular location">
    <subcellularLocation>
        <location evidence="1">Membrane</location>
        <topology evidence="1">Multi-pass membrane protein</topology>
    </subcellularLocation>
</comment>
<feature type="transmembrane region" description="Helical" evidence="11">
    <location>
        <begin position="1288"/>
        <end position="1313"/>
    </location>
</feature>
<keyword evidence="6 11" id="KW-0472">Membrane</keyword>
<evidence type="ECO:0000256" key="7">
    <source>
        <dbReference type="ARBA" id="ARBA00023170"/>
    </source>
</evidence>
<feature type="transmembrane region" description="Helical" evidence="11">
    <location>
        <begin position="1227"/>
        <end position="1246"/>
    </location>
</feature>
<dbReference type="Pfam" id="PF00060">
    <property type="entry name" value="Lig_chan"/>
    <property type="match status" value="2"/>
</dbReference>
<organism evidence="13">
    <name type="scientific">Glycine max</name>
    <name type="common">Soybean</name>
    <name type="synonym">Glycine hispida</name>
    <dbReference type="NCBI Taxonomy" id="3847"/>
    <lineage>
        <taxon>Eukaryota</taxon>
        <taxon>Viridiplantae</taxon>
        <taxon>Streptophyta</taxon>
        <taxon>Embryophyta</taxon>
        <taxon>Tracheophyta</taxon>
        <taxon>Spermatophyta</taxon>
        <taxon>Magnoliopsida</taxon>
        <taxon>eudicotyledons</taxon>
        <taxon>Gunneridae</taxon>
        <taxon>Pentapetalae</taxon>
        <taxon>rosids</taxon>
        <taxon>fabids</taxon>
        <taxon>Fabales</taxon>
        <taxon>Fabaceae</taxon>
        <taxon>Papilionoideae</taxon>
        <taxon>50 kb inversion clade</taxon>
        <taxon>NPAAA clade</taxon>
        <taxon>indigoferoid/millettioid clade</taxon>
        <taxon>Phaseoleae</taxon>
        <taxon>Glycine</taxon>
        <taxon>Glycine subgen. Soja</taxon>
    </lineage>
</organism>
<dbReference type="SUPFAM" id="SSF53822">
    <property type="entry name" value="Periplasmic binding protein-like I"/>
    <property type="match status" value="2"/>
</dbReference>
<dbReference type="InterPro" id="IPR019594">
    <property type="entry name" value="Glu/Gly-bd"/>
</dbReference>
<dbReference type="EnsemblPlants" id="KRH55158">
    <property type="protein sequence ID" value="KRH55158"/>
    <property type="gene ID" value="GLYMA_06G234000"/>
</dbReference>
<keyword evidence="15" id="KW-1185">Reference proteome</keyword>
<dbReference type="SUPFAM" id="SSF53850">
    <property type="entry name" value="Periplasmic binding protein-like II"/>
    <property type="match status" value="2"/>
</dbReference>
<dbReference type="PANTHER" id="PTHR18966">
    <property type="entry name" value="IONOTROPIC GLUTAMATE RECEPTOR"/>
    <property type="match status" value="1"/>
</dbReference>
<dbReference type="InterPro" id="IPR001320">
    <property type="entry name" value="Iontro_rcpt_C"/>
</dbReference>
<evidence type="ECO:0000256" key="1">
    <source>
        <dbReference type="ARBA" id="ARBA00004141"/>
    </source>
</evidence>
<evidence type="ECO:0000256" key="9">
    <source>
        <dbReference type="ARBA" id="ARBA00023286"/>
    </source>
</evidence>
<gene>
    <name evidence="13" type="ORF">GLYMA_06G234000</name>
</gene>
<dbReference type="SMR" id="A0A0R0JKV3"/>
<dbReference type="GO" id="GO:0015276">
    <property type="term" value="F:ligand-gated monoatomic ion channel activity"/>
    <property type="evidence" value="ECO:0000318"/>
    <property type="project" value="GO_Central"/>
</dbReference>
<dbReference type="InParanoid" id="A0A0R0JKV3"/>
<keyword evidence="4 11" id="KW-1133">Transmembrane helix</keyword>
<accession>A0A0R0JKV3</accession>
<dbReference type="Pfam" id="PF10613">
    <property type="entry name" value="Lig_chan-Glu_bd"/>
    <property type="match status" value="1"/>
</dbReference>
<dbReference type="GO" id="GO:0038023">
    <property type="term" value="F:signaling receptor activity"/>
    <property type="evidence" value="ECO:0000318"/>
    <property type="project" value="GO_Central"/>
</dbReference>
<reference evidence="13" key="3">
    <citation type="submission" date="2018-07" db="EMBL/GenBank/DDBJ databases">
        <title>WGS assembly of Glycine max.</title>
        <authorList>
            <person name="Schmutz J."/>
            <person name="Cannon S."/>
            <person name="Schlueter J."/>
            <person name="Ma J."/>
            <person name="Mitros T."/>
            <person name="Nelson W."/>
            <person name="Hyten D."/>
            <person name="Song Q."/>
            <person name="Thelen J."/>
            <person name="Cheng J."/>
            <person name="Xu D."/>
            <person name="Hellsten U."/>
            <person name="May G."/>
            <person name="Yu Y."/>
            <person name="Sakurai T."/>
            <person name="Umezawa T."/>
            <person name="Bhattacharyya M."/>
            <person name="Sandhu D."/>
            <person name="Valliyodan B."/>
            <person name="Lindquist E."/>
            <person name="Peto M."/>
            <person name="Grant D."/>
            <person name="Shu S."/>
            <person name="Goodstein D."/>
            <person name="Barry K."/>
            <person name="Futrell-Griggs M."/>
            <person name="Abernathy B."/>
            <person name="Du J."/>
            <person name="Tian Z."/>
            <person name="Zhu L."/>
            <person name="Gill N."/>
            <person name="Joshi T."/>
            <person name="Libault M."/>
            <person name="Sethuraman A."/>
            <person name="Zhang X."/>
            <person name="Shinozaki K."/>
            <person name="Nguyen H."/>
            <person name="Wing R."/>
            <person name="Cregan P."/>
            <person name="Specht J."/>
            <person name="Grimwood J."/>
            <person name="Rokhsar D."/>
            <person name="Stacey G."/>
            <person name="Shoemaker R."/>
            <person name="Jackson S."/>
        </authorList>
    </citation>
    <scope>NUCLEOTIDE SEQUENCE</scope>
    <source>
        <tissue evidence="13">Callus</tissue>
    </source>
</reference>
<dbReference type="Gramene" id="KRH55158">
    <property type="protein sequence ID" value="KRH55158"/>
    <property type="gene ID" value="GLYMA_06G234000"/>
</dbReference>
<dbReference type="SMART" id="SM00079">
    <property type="entry name" value="PBPe"/>
    <property type="match status" value="2"/>
</dbReference>
<evidence type="ECO:0000256" key="2">
    <source>
        <dbReference type="ARBA" id="ARBA00022448"/>
    </source>
</evidence>